<protein>
    <submittedName>
        <fullName evidence="2">Uncharacterized protein</fullName>
    </submittedName>
</protein>
<feature type="signal peptide" evidence="1">
    <location>
        <begin position="1"/>
        <end position="25"/>
    </location>
</feature>
<gene>
    <name evidence="2" type="ORF">GCM10008179_33910</name>
</gene>
<accession>A0A9W6J4T8</accession>
<comment type="caution">
    <text evidence="2">The sequence shown here is derived from an EMBL/GenBank/DDBJ whole genome shotgun (WGS) entry which is preliminary data.</text>
</comment>
<reference evidence="2" key="1">
    <citation type="journal article" date="2014" name="Int. J. Syst. Evol. Microbiol.">
        <title>Complete genome sequence of Corynebacterium casei LMG S-19264T (=DSM 44701T), isolated from a smear-ripened cheese.</title>
        <authorList>
            <consortium name="US DOE Joint Genome Institute (JGI-PGF)"/>
            <person name="Walter F."/>
            <person name="Albersmeier A."/>
            <person name="Kalinowski J."/>
            <person name="Ruckert C."/>
        </authorList>
    </citation>
    <scope>NUCLEOTIDE SEQUENCE</scope>
    <source>
        <strain evidence="2">VKM B-2347</strain>
    </source>
</reference>
<keyword evidence="3" id="KW-1185">Reference proteome</keyword>
<evidence type="ECO:0000313" key="2">
    <source>
        <dbReference type="EMBL" id="GLK69753.1"/>
    </source>
</evidence>
<evidence type="ECO:0000256" key="1">
    <source>
        <dbReference type="SAM" id="SignalP"/>
    </source>
</evidence>
<dbReference type="Proteomes" id="UP001143372">
    <property type="component" value="Unassembled WGS sequence"/>
</dbReference>
<dbReference type="EMBL" id="BSFI01000023">
    <property type="protein sequence ID" value="GLK69753.1"/>
    <property type="molecule type" value="Genomic_DNA"/>
</dbReference>
<dbReference type="RefSeq" id="WP_271169971.1">
    <property type="nucleotide sequence ID" value="NZ_BSFI01000023.1"/>
</dbReference>
<sequence length="275" mass="30197">MSGALRSALAAAAISVVAMASPAAAADLAVSEPPQVATPDWFDAAFGVTLASQYAWRGLAQSDGHPGLQGYGEFRFFDWVYAGAWLASVDFPTSKGLTDPAVEADLYFGVRHTWDRFTFDAGAIYFYYAGEKGGNIDFWEPYLNPSYKVNDWLTLNALLRVTDNFVNKGAKQAYFLGTAKISLPNYTPWQDINYYVTASLGKRWVGKTDDGFNFPNYVVWQGSVGATYKAATLDFRYSKTDLSRRSCALFTGDSGWCGSKYVLSLSFDTTLSALK</sequence>
<keyword evidence="1" id="KW-0732">Signal</keyword>
<reference evidence="2" key="2">
    <citation type="submission" date="2023-01" db="EMBL/GenBank/DDBJ databases">
        <authorList>
            <person name="Sun Q."/>
            <person name="Evtushenko L."/>
        </authorList>
    </citation>
    <scope>NUCLEOTIDE SEQUENCE</scope>
    <source>
        <strain evidence="2">VKM B-2347</strain>
    </source>
</reference>
<feature type="chain" id="PRO_5040753938" evidence="1">
    <location>
        <begin position="26"/>
        <end position="275"/>
    </location>
</feature>
<organism evidence="2 3">
    <name type="scientific">Hansschlegelia plantiphila</name>
    <dbReference type="NCBI Taxonomy" id="374655"/>
    <lineage>
        <taxon>Bacteria</taxon>
        <taxon>Pseudomonadati</taxon>
        <taxon>Pseudomonadota</taxon>
        <taxon>Alphaproteobacteria</taxon>
        <taxon>Hyphomicrobiales</taxon>
        <taxon>Methylopilaceae</taxon>
        <taxon>Hansschlegelia</taxon>
    </lineage>
</organism>
<dbReference type="AlphaFoldDB" id="A0A9W6J4T8"/>
<dbReference type="Pfam" id="PF09694">
    <property type="entry name" value="Gcw_chp"/>
    <property type="match status" value="1"/>
</dbReference>
<proteinExistence type="predicted"/>
<name>A0A9W6J4T8_9HYPH</name>
<evidence type="ECO:0000313" key="3">
    <source>
        <dbReference type="Proteomes" id="UP001143372"/>
    </source>
</evidence>
<dbReference type="InterPro" id="IPR010239">
    <property type="entry name" value="CHP02001"/>
</dbReference>
<dbReference type="NCBIfam" id="TIGR02001">
    <property type="entry name" value="gcw_chp"/>
    <property type="match status" value="1"/>
</dbReference>